<reference evidence="1" key="1">
    <citation type="submission" date="2018-01" db="EMBL/GenBank/DDBJ databases">
        <title>Genomic characterization of Leptospira inadai serogroup Lyme isolated from captured rat in Brazil and comparative analysis with human reference strain.</title>
        <authorList>
            <person name="Moreno L.Z."/>
            <person name="Loureiro A.P."/>
            <person name="Miraglia F."/>
            <person name="Kremer F.S."/>
            <person name="Eslabao M.R."/>
            <person name="Dellagostin O.A."/>
            <person name="Lilenbaum W."/>
            <person name="Moreno A.M."/>
        </authorList>
    </citation>
    <scope>NUCLEOTIDE SEQUENCE [LARGE SCALE GENOMIC DNA]</scope>
    <source>
        <strain evidence="1">M34/99</strain>
    </source>
</reference>
<accession>A0ABX4YGS2</accession>
<name>A0ABX4YGS2_9LEPT</name>
<sequence length="97" mass="11050">MKSISLQDLARLQFQNQFTVPGTEVLNDPDKLYFITAIEATGPWTISIKSENQDEKFRTFTRTGKGPEQFFLPVCVDEATFTGVSEVSGFYLKTNRY</sequence>
<organism evidence="1 2">
    <name type="scientific">Leptospira inadai serovar Lyme</name>
    <dbReference type="NCBI Taxonomy" id="293084"/>
    <lineage>
        <taxon>Bacteria</taxon>
        <taxon>Pseudomonadati</taxon>
        <taxon>Spirochaetota</taxon>
        <taxon>Spirochaetia</taxon>
        <taxon>Leptospirales</taxon>
        <taxon>Leptospiraceae</taxon>
        <taxon>Leptospira</taxon>
    </lineage>
</organism>
<gene>
    <name evidence="1" type="ORF">BES34_014295</name>
</gene>
<dbReference type="Proteomes" id="UP000094669">
    <property type="component" value="Unassembled WGS sequence"/>
</dbReference>
<comment type="caution">
    <text evidence="1">The sequence shown here is derived from an EMBL/GenBank/DDBJ whole genome shotgun (WGS) entry which is preliminary data.</text>
</comment>
<dbReference type="EMBL" id="MCRM02000015">
    <property type="protein sequence ID" value="PNV74384.1"/>
    <property type="molecule type" value="Genomic_DNA"/>
</dbReference>
<protein>
    <submittedName>
        <fullName evidence="1">Uncharacterized protein</fullName>
    </submittedName>
</protein>
<keyword evidence="2" id="KW-1185">Reference proteome</keyword>
<evidence type="ECO:0000313" key="1">
    <source>
        <dbReference type="EMBL" id="PNV74384.1"/>
    </source>
</evidence>
<evidence type="ECO:0000313" key="2">
    <source>
        <dbReference type="Proteomes" id="UP000094669"/>
    </source>
</evidence>
<proteinExistence type="predicted"/>